<comment type="caution">
    <text evidence="1">The sequence shown here is derived from an EMBL/GenBank/DDBJ whole genome shotgun (WGS) entry which is preliminary data.</text>
</comment>
<gene>
    <name evidence="1" type="ORF">PoB_000503600</name>
</gene>
<keyword evidence="2" id="KW-1185">Reference proteome</keyword>
<sequence>MAAGWVTKMLNKIIQGKDRGATDAFSLGAVLTCLLVGFDLTGRQRNDLHLLTDRPKRLHGPVFNMLRTFEISKNLTVADSNLAPVSGPTEPRCGRPV</sequence>
<dbReference type="EMBL" id="BLXT01000588">
    <property type="protein sequence ID" value="GFN78530.1"/>
    <property type="molecule type" value="Genomic_DNA"/>
</dbReference>
<protein>
    <recommendedName>
        <fullName evidence="3">Protein kinase domain-containing protein</fullName>
    </recommendedName>
</protein>
<dbReference type="Proteomes" id="UP000735302">
    <property type="component" value="Unassembled WGS sequence"/>
</dbReference>
<evidence type="ECO:0000313" key="2">
    <source>
        <dbReference type="Proteomes" id="UP000735302"/>
    </source>
</evidence>
<reference evidence="1 2" key="1">
    <citation type="journal article" date="2021" name="Elife">
        <title>Chloroplast acquisition without the gene transfer in kleptoplastic sea slugs, Plakobranchus ocellatus.</title>
        <authorList>
            <person name="Maeda T."/>
            <person name="Takahashi S."/>
            <person name="Yoshida T."/>
            <person name="Shimamura S."/>
            <person name="Takaki Y."/>
            <person name="Nagai Y."/>
            <person name="Toyoda A."/>
            <person name="Suzuki Y."/>
            <person name="Arimoto A."/>
            <person name="Ishii H."/>
            <person name="Satoh N."/>
            <person name="Nishiyama T."/>
            <person name="Hasebe M."/>
            <person name="Maruyama T."/>
            <person name="Minagawa J."/>
            <person name="Obokata J."/>
            <person name="Shigenobu S."/>
        </authorList>
    </citation>
    <scope>NUCLEOTIDE SEQUENCE [LARGE SCALE GENOMIC DNA]</scope>
</reference>
<organism evidence="1 2">
    <name type="scientific">Plakobranchus ocellatus</name>
    <dbReference type="NCBI Taxonomy" id="259542"/>
    <lineage>
        <taxon>Eukaryota</taxon>
        <taxon>Metazoa</taxon>
        <taxon>Spiralia</taxon>
        <taxon>Lophotrochozoa</taxon>
        <taxon>Mollusca</taxon>
        <taxon>Gastropoda</taxon>
        <taxon>Heterobranchia</taxon>
        <taxon>Euthyneura</taxon>
        <taxon>Panpulmonata</taxon>
        <taxon>Sacoglossa</taxon>
        <taxon>Placobranchoidea</taxon>
        <taxon>Plakobranchidae</taxon>
        <taxon>Plakobranchus</taxon>
    </lineage>
</organism>
<dbReference type="AlphaFoldDB" id="A0AAV3XTS1"/>
<accession>A0AAV3XTS1</accession>
<evidence type="ECO:0000313" key="1">
    <source>
        <dbReference type="EMBL" id="GFN78530.1"/>
    </source>
</evidence>
<proteinExistence type="predicted"/>
<name>A0AAV3XTS1_9GAST</name>
<evidence type="ECO:0008006" key="3">
    <source>
        <dbReference type="Google" id="ProtNLM"/>
    </source>
</evidence>